<accession>A0A9W7W1G6</accession>
<dbReference type="Proteomes" id="UP001138500">
    <property type="component" value="Unassembled WGS sequence"/>
</dbReference>
<keyword evidence="2" id="KW-1185">Reference proteome</keyword>
<sequence>IEIPPLPDVPLDSPGLLEAEEHAWRAGATDAGFLVERIAFHERLVDELRALQARATRVMGAGTEVELNGRWREFLESEVEEHWVQARALQGCVEGLGLELVDE</sequence>
<dbReference type="AlphaFoldDB" id="A0A9W7W1G6"/>
<comment type="caution">
    <text evidence="1">The sequence shown here is derived from an EMBL/GenBank/DDBJ whole genome shotgun (WGS) entry which is preliminary data.</text>
</comment>
<reference evidence="1 2" key="2">
    <citation type="journal article" date="2021" name="Curr. Genet.">
        <title>Genetic response to nitrogen starvation in the aggressive Eucalyptus foliar pathogen Teratosphaeria destructans.</title>
        <authorList>
            <person name="Havenga M."/>
            <person name="Wingfield B.D."/>
            <person name="Wingfield M.J."/>
            <person name="Dreyer L.L."/>
            <person name="Roets F."/>
            <person name="Aylward J."/>
        </authorList>
    </citation>
    <scope>NUCLEOTIDE SEQUENCE [LARGE SCALE GENOMIC DNA]</scope>
    <source>
        <strain evidence="1">CMW44962</strain>
    </source>
</reference>
<organism evidence="1 2">
    <name type="scientific">Teratosphaeria destructans</name>
    <dbReference type="NCBI Taxonomy" id="418781"/>
    <lineage>
        <taxon>Eukaryota</taxon>
        <taxon>Fungi</taxon>
        <taxon>Dikarya</taxon>
        <taxon>Ascomycota</taxon>
        <taxon>Pezizomycotina</taxon>
        <taxon>Dothideomycetes</taxon>
        <taxon>Dothideomycetidae</taxon>
        <taxon>Mycosphaerellales</taxon>
        <taxon>Teratosphaeriaceae</taxon>
        <taxon>Teratosphaeria</taxon>
    </lineage>
</organism>
<evidence type="ECO:0000313" key="2">
    <source>
        <dbReference type="Proteomes" id="UP001138500"/>
    </source>
</evidence>
<dbReference type="EMBL" id="RIBY02001978">
    <property type="protein sequence ID" value="KAH9826611.1"/>
    <property type="molecule type" value="Genomic_DNA"/>
</dbReference>
<gene>
    <name evidence="1" type="ORF">Tdes44962_MAKER00575</name>
</gene>
<protein>
    <submittedName>
        <fullName evidence="1">Uncharacterized protein</fullName>
    </submittedName>
</protein>
<proteinExistence type="predicted"/>
<reference evidence="1 2" key="1">
    <citation type="journal article" date="2018" name="IMA Fungus">
        <title>IMA Genome-F 10: Nine draft genome sequences of Claviceps purpurea s.lat., including C. arundinis, C. humidiphila, and C. cf. spartinae, pseudomolecules for the pitch canker pathogen Fusarium circinatum, draft genome of Davidsoniella eucalypti, Grosmannia galeiformis, Quambalaria eucalypti, and Teratosphaeria destructans.</title>
        <authorList>
            <person name="Wingfield B.D."/>
            <person name="Liu M."/>
            <person name="Nguyen H.D."/>
            <person name="Lane F.A."/>
            <person name="Morgan S.W."/>
            <person name="De Vos L."/>
            <person name="Wilken P.M."/>
            <person name="Duong T.A."/>
            <person name="Aylward J."/>
            <person name="Coetzee M.P."/>
            <person name="Dadej K."/>
            <person name="De Beer Z.W."/>
            <person name="Findlay W."/>
            <person name="Havenga M."/>
            <person name="Kolarik M."/>
            <person name="Menzies J.G."/>
            <person name="Naidoo K."/>
            <person name="Pochopski O."/>
            <person name="Shoukouhi P."/>
            <person name="Santana Q.C."/>
            <person name="Seifert K.A."/>
            <person name="Soal N."/>
            <person name="Steenkamp E.T."/>
            <person name="Tatham C.T."/>
            <person name="van der Nest M.A."/>
            <person name="Wingfield M.J."/>
        </authorList>
    </citation>
    <scope>NUCLEOTIDE SEQUENCE [LARGE SCALE GENOMIC DNA]</scope>
    <source>
        <strain evidence="1">CMW44962</strain>
    </source>
</reference>
<name>A0A9W7W1G6_9PEZI</name>
<evidence type="ECO:0000313" key="1">
    <source>
        <dbReference type="EMBL" id="KAH9826611.1"/>
    </source>
</evidence>
<feature type="non-terminal residue" evidence="1">
    <location>
        <position position="1"/>
    </location>
</feature>
<dbReference type="OrthoDB" id="8062037at2759"/>